<keyword evidence="3" id="KW-1185">Reference proteome</keyword>
<dbReference type="Pfam" id="PF12867">
    <property type="entry name" value="DinB_2"/>
    <property type="match status" value="1"/>
</dbReference>
<name>A0A7X0LU24_9BACI</name>
<evidence type="ECO:0000259" key="1">
    <source>
        <dbReference type="Pfam" id="PF12867"/>
    </source>
</evidence>
<dbReference type="EMBL" id="JACHGK010000001">
    <property type="protein sequence ID" value="MBB6444010.1"/>
    <property type="molecule type" value="Genomic_DNA"/>
</dbReference>
<dbReference type="Proteomes" id="UP000531594">
    <property type="component" value="Unassembled WGS sequence"/>
</dbReference>
<evidence type="ECO:0000313" key="2">
    <source>
        <dbReference type="EMBL" id="MBB6444010.1"/>
    </source>
</evidence>
<dbReference type="SUPFAM" id="SSF109854">
    <property type="entry name" value="DinB/YfiT-like putative metalloenzymes"/>
    <property type="match status" value="1"/>
</dbReference>
<dbReference type="RefSeq" id="WP_184522606.1">
    <property type="nucleotide sequence ID" value="NZ_JACHGK010000001.1"/>
</dbReference>
<evidence type="ECO:0000313" key="3">
    <source>
        <dbReference type="Proteomes" id="UP000531594"/>
    </source>
</evidence>
<feature type="domain" description="DinB-like" evidence="1">
    <location>
        <begin position="12"/>
        <end position="139"/>
    </location>
</feature>
<protein>
    <recommendedName>
        <fullName evidence="1">DinB-like domain-containing protein</fullName>
    </recommendedName>
</protein>
<dbReference type="InterPro" id="IPR034660">
    <property type="entry name" value="DinB/YfiT-like"/>
</dbReference>
<reference evidence="2 3" key="1">
    <citation type="submission" date="2020-08" db="EMBL/GenBank/DDBJ databases">
        <title>Genomic Encyclopedia of Type Strains, Phase IV (KMG-IV): sequencing the most valuable type-strain genomes for metagenomic binning, comparative biology and taxonomic classification.</title>
        <authorList>
            <person name="Goeker M."/>
        </authorList>
    </citation>
    <scope>NUCLEOTIDE SEQUENCE [LARGE SCALE GENOMIC DNA]</scope>
    <source>
        <strain evidence="2 3">DSM 5391</strain>
    </source>
</reference>
<dbReference type="AlphaFoldDB" id="A0A7X0LU24"/>
<accession>A0A7X0LU24</accession>
<proteinExistence type="predicted"/>
<gene>
    <name evidence="2" type="ORF">HNR53_000598</name>
</gene>
<organism evidence="2 3">
    <name type="scientific">Bacillus benzoevorans</name>
    <dbReference type="NCBI Taxonomy" id="1456"/>
    <lineage>
        <taxon>Bacteria</taxon>
        <taxon>Bacillati</taxon>
        <taxon>Bacillota</taxon>
        <taxon>Bacilli</taxon>
        <taxon>Bacillales</taxon>
        <taxon>Bacillaceae</taxon>
        <taxon>Bacillus</taxon>
    </lineage>
</organism>
<sequence length="148" mass="16612">MSELLKKQFNLGRTGLFPNLEGLTDEQADVQLVQLPNTIRWQAGHILTAAENFLFGTESQLPEEYQALFGYGSKPSAWNGEVPSIEILIGELKGQLERINAIPNERFEENLPEPILGNATYGELFSFTAFHELTHIGQIHTMQKLVQS</sequence>
<comment type="caution">
    <text evidence="2">The sequence shown here is derived from an EMBL/GenBank/DDBJ whole genome shotgun (WGS) entry which is preliminary data.</text>
</comment>
<dbReference type="Gene3D" id="1.20.120.450">
    <property type="entry name" value="dinb family like domain"/>
    <property type="match status" value="1"/>
</dbReference>
<dbReference type="InterPro" id="IPR024775">
    <property type="entry name" value="DinB-like"/>
</dbReference>